<accession>A0A8S5RGU9</accession>
<dbReference type="EMBL" id="BK059104">
    <property type="protein sequence ID" value="DAE30614.1"/>
    <property type="molecule type" value="Genomic_DNA"/>
</dbReference>
<proteinExistence type="predicted"/>
<organism evidence="1">
    <name type="scientific">virus sp. ctiha2</name>
    <dbReference type="NCBI Taxonomy" id="2827299"/>
    <lineage>
        <taxon>Viruses</taxon>
    </lineage>
</organism>
<sequence>MCIKLLEEKEKSLSDNAATYDELLEMEWNDK</sequence>
<protein>
    <submittedName>
        <fullName evidence="1">Uncharacterized protein</fullName>
    </submittedName>
</protein>
<name>A0A8S5RGU9_9VIRU</name>
<reference evidence="1" key="1">
    <citation type="journal article" date="2021" name="Proc. Natl. Acad. Sci. U.S.A.">
        <title>A Catalog of Tens of Thousands of Viruses from Human Metagenomes Reveals Hidden Associations with Chronic Diseases.</title>
        <authorList>
            <person name="Tisza M.J."/>
            <person name="Buck C.B."/>
        </authorList>
    </citation>
    <scope>NUCLEOTIDE SEQUENCE</scope>
    <source>
        <strain evidence="1">Ctiha2</strain>
    </source>
</reference>
<evidence type="ECO:0000313" key="1">
    <source>
        <dbReference type="EMBL" id="DAE30614.1"/>
    </source>
</evidence>